<dbReference type="PANTHER" id="PTHR14614:SF164">
    <property type="entry name" value="HISTONE-ARGININE METHYLTRANSFERASE METTL23"/>
    <property type="match status" value="1"/>
</dbReference>
<dbReference type="Proteomes" id="UP000070544">
    <property type="component" value="Unassembled WGS sequence"/>
</dbReference>
<keyword evidence="1" id="KW-0489">Methyltransferase</keyword>
<evidence type="ECO:0000256" key="3">
    <source>
        <dbReference type="ARBA" id="ARBA00022691"/>
    </source>
</evidence>
<dbReference type="InterPro" id="IPR019410">
    <property type="entry name" value="Methyltransf_16"/>
</dbReference>
<organism evidence="7 8">
    <name type="scientific">Gonapodya prolifera (strain JEL478)</name>
    <name type="common">Monoblepharis prolifera</name>
    <dbReference type="NCBI Taxonomy" id="1344416"/>
    <lineage>
        <taxon>Eukaryota</taxon>
        <taxon>Fungi</taxon>
        <taxon>Fungi incertae sedis</taxon>
        <taxon>Chytridiomycota</taxon>
        <taxon>Chytridiomycota incertae sedis</taxon>
        <taxon>Monoblepharidomycetes</taxon>
        <taxon>Monoblepharidales</taxon>
        <taxon>Gonapodyaceae</taxon>
        <taxon>Gonapodya</taxon>
    </lineage>
</organism>
<keyword evidence="2" id="KW-0808">Transferase</keyword>
<evidence type="ECO:0000256" key="5">
    <source>
        <dbReference type="SAM" id="MobiDB-lite"/>
    </source>
</evidence>
<dbReference type="GO" id="GO:0032259">
    <property type="term" value="P:methylation"/>
    <property type="evidence" value="ECO:0007669"/>
    <property type="project" value="UniProtKB-KW"/>
</dbReference>
<keyword evidence="6" id="KW-0732">Signal</keyword>
<feature type="compositionally biased region" description="Acidic residues" evidence="5">
    <location>
        <begin position="316"/>
        <end position="327"/>
    </location>
</feature>
<dbReference type="OrthoDB" id="407325at2759"/>
<dbReference type="AlphaFoldDB" id="A0A139A801"/>
<proteinExistence type="inferred from homology"/>
<feature type="region of interest" description="Disordered" evidence="5">
    <location>
        <begin position="290"/>
        <end position="328"/>
    </location>
</feature>
<dbReference type="GO" id="GO:0008168">
    <property type="term" value="F:methyltransferase activity"/>
    <property type="evidence" value="ECO:0007669"/>
    <property type="project" value="UniProtKB-KW"/>
</dbReference>
<evidence type="ECO:0000313" key="7">
    <source>
        <dbReference type="EMBL" id="KXS12926.1"/>
    </source>
</evidence>
<evidence type="ECO:0000256" key="1">
    <source>
        <dbReference type="ARBA" id="ARBA00022603"/>
    </source>
</evidence>
<dbReference type="PANTHER" id="PTHR14614">
    <property type="entry name" value="HEPATOCELLULAR CARCINOMA-ASSOCIATED ANTIGEN"/>
    <property type="match status" value="1"/>
</dbReference>
<feature type="compositionally biased region" description="Basic and acidic residues" evidence="5">
    <location>
        <begin position="245"/>
        <end position="260"/>
    </location>
</feature>
<accession>A0A139A801</accession>
<gene>
    <name evidence="7" type="ORF">M427DRAFT_386922</name>
</gene>
<feature type="signal peptide" evidence="6">
    <location>
        <begin position="1"/>
        <end position="20"/>
    </location>
</feature>
<sequence>MVFAFWVASNLQTLVQGVHATNRVEFLELGAGLSRTEHEFVTPATTHRSEVFRLGTGLVGTLLAKGLLELGRDFRAVLTDRSAPSWVLENLSRTVRLSGVEEIGRVEVLPLDWGAFHHPASRILDLCGAITEVDTTVAPFSDLMYILGADLFYDPADFPALLCTVSYLLHKFPRATFLSAYHERSSKRSIADALAKWKLKGVVRPWGFGEDELGRWFVKWKRQRDGHASGGSGKDRKGEIDMLDRRKSVSPDQEALHSDVADTTDVTLDQPGHEIAPALASLAMYDSDASSRSSSSARAPSPSDLRGSDASWTTEGDSDSESDDDAYEGDKATFLATFDGLFLLEITLDGVERNDGRRS</sequence>
<evidence type="ECO:0000256" key="2">
    <source>
        <dbReference type="ARBA" id="ARBA00022679"/>
    </source>
</evidence>
<dbReference type="STRING" id="1344416.A0A139A801"/>
<name>A0A139A801_GONPJ</name>
<dbReference type="Gene3D" id="3.40.50.150">
    <property type="entry name" value="Vaccinia Virus protein VP39"/>
    <property type="match status" value="1"/>
</dbReference>
<dbReference type="GO" id="GO:0005737">
    <property type="term" value="C:cytoplasm"/>
    <property type="evidence" value="ECO:0007669"/>
    <property type="project" value="TreeGrafter"/>
</dbReference>
<keyword evidence="8" id="KW-1185">Reference proteome</keyword>
<keyword evidence="3" id="KW-0949">S-adenosyl-L-methionine</keyword>
<dbReference type="GO" id="GO:0005634">
    <property type="term" value="C:nucleus"/>
    <property type="evidence" value="ECO:0007669"/>
    <property type="project" value="TreeGrafter"/>
</dbReference>
<reference evidence="7 8" key="1">
    <citation type="journal article" date="2015" name="Genome Biol. Evol.">
        <title>Phylogenomic analyses indicate that early fungi evolved digesting cell walls of algal ancestors of land plants.</title>
        <authorList>
            <person name="Chang Y."/>
            <person name="Wang S."/>
            <person name="Sekimoto S."/>
            <person name="Aerts A.L."/>
            <person name="Choi C."/>
            <person name="Clum A."/>
            <person name="LaButti K.M."/>
            <person name="Lindquist E.A."/>
            <person name="Yee Ngan C."/>
            <person name="Ohm R.A."/>
            <person name="Salamov A.A."/>
            <person name="Grigoriev I.V."/>
            <person name="Spatafora J.W."/>
            <person name="Berbee M.L."/>
        </authorList>
    </citation>
    <scope>NUCLEOTIDE SEQUENCE [LARGE SCALE GENOMIC DNA]</scope>
    <source>
        <strain evidence="7 8">JEL478</strain>
    </source>
</reference>
<evidence type="ECO:0000256" key="4">
    <source>
        <dbReference type="ARBA" id="ARBA00043988"/>
    </source>
</evidence>
<evidence type="ECO:0000313" key="8">
    <source>
        <dbReference type="Proteomes" id="UP000070544"/>
    </source>
</evidence>
<comment type="similarity">
    <text evidence="4">Belongs to the methyltransferase superfamily. METTL23 family.</text>
</comment>
<feature type="chain" id="PRO_5007296014" evidence="6">
    <location>
        <begin position="21"/>
        <end position="359"/>
    </location>
</feature>
<dbReference type="InterPro" id="IPR029063">
    <property type="entry name" value="SAM-dependent_MTases_sf"/>
</dbReference>
<evidence type="ECO:0000256" key="6">
    <source>
        <dbReference type="SAM" id="SignalP"/>
    </source>
</evidence>
<feature type="region of interest" description="Disordered" evidence="5">
    <location>
        <begin position="245"/>
        <end position="267"/>
    </location>
</feature>
<dbReference type="EMBL" id="KQ965783">
    <property type="protein sequence ID" value="KXS12926.1"/>
    <property type="molecule type" value="Genomic_DNA"/>
</dbReference>
<feature type="compositionally biased region" description="Low complexity" evidence="5">
    <location>
        <begin position="290"/>
        <end position="304"/>
    </location>
</feature>
<protein>
    <submittedName>
        <fullName evidence="7">Uncharacterized protein</fullName>
    </submittedName>
</protein>